<dbReference type="SUPFAM" id="SSF52540">
    <property type="entry name" value="P-loop containing nucleoside triphosphate hydrolases"/>
    <property type="match status" value="2"/>
</dbReference>
<dbReference type="InterPro" id="IPR049050">
    <property type="entry name" value="nSTAND3"/>
</dbReference>
<reference evidence="4 5" key="1">
    <citation type="submission" date="2024-11" db="EMBL/GenBank/DDBJ databases">
        <title>Chromosome-level genome assembly of the freshwater bivalve Anodonta woodiana.</title>
        <authorList>
            <person name="Chen X."/>
        </authorList>
    </citation>
    <scope>NUCLEOTIDE SEQUENCE [LARGE SCALE GENOMIC DNA]</scope>
    <source>
        <strain evidence="4">MN2024</strain>
        <tissue evidence="4">Gills</tissue>
    </source>
</reference>
<keyword evidence="1" id="KW-0175">Coiled coil</keyword>
<proteinExistence type="predicted"/>
<dbReference type="Pfam" id="PF15112">
    <property type="entry name" value="DUF4559"/>
    <property type="match status" value="1"/>
</dbReference>
<sequence>MIEDVDSNHIRKSKAMSIPTRFSDGQYKNWLKCSLSLIMMKETLHEYTHNAVKQLHGNMTQNISSISFASSTSNQCGSCSSKNIRLTENPRKWSISCNNNICDKWLQRILAFHEEPHNRNINWKNADISQWPVDCYQVAKIFMPKGQDKTVKMPDDLDAPAILSLFKYCNWFRKDLPNTQIMSDLIDIRNKLLHSGEMRVVDGDKDSWIDLMMQLLSDLNIHVDTQAELEKLKKEDIDINFRENEIRVFKKMASDLASDITTLKEDMASMQKSLSEVSEKVSDSKMESAGKVDALEADMEIIRKYLHELRVIYDKMVSFFDKNPGILEKDIAEKFQSIDLDVKDLQSNLTRVETELQSRVSSLEKHRDETNIEIKGLEKQMKGIDVRLVAIEEQKKHETETTENKSPETEGLRQLKNQTENILRTHRKLKYILTEQGKKAEKLLAEKRSIVIEGNPGEGKTTLSRHLIDNERFKDKRVVLNKPSQWEKVDTDSVAIVVLEDVFGKYDFDPGRLQEWMVHLPTIQEHVDVGELQVIVTTRVDVLSKAYCQRLGSLKLFSKELSHTLSSKQLTNSEKMSILKRELDKNQRNMKEDKIKLCISNFGGLIGFPQCCSLFAGDIRSFEKGPDFFRSPKKFFVQNIEGLEPAILLSLAFLFCNGKILEENLSSETMPQSSKKILMELASSLCFSENQAAITLLRDAYDNFGEMYVVKSMSYDFSLEPVIEKPSIMFTHATVSEAVGHVLGKHCCEMVVKYSDSEYLYQRTSAAEVEDSTSENVFIPVSVYGLLAERMVLDVVNKRLVSSVVKHSALTRYDFIKKLKFKLNNGNLLKDFFMAGKDEFQSDTLSEGKCITFMQYILQDDEDVVRLVYSELLEMLTCAHNDNTPDCWRCEEKQNLLELALYYHHFEIADKLIAMKACYTHVSLCNAARHGDLKIIEQITESLKTNHFFKPLSEEAIYALYRAYVSGNQSLIEFLLKEGIVLHSMYVVNAVKHEDMNVLKNMVEHLKRYNNWNPRSAYASEALEVAICRKKYDVYQLLVQDGVSLKMENLLNVIWVSEISLEYVKKEIQHMKDTGNWDPKCDEASEALEAAIHKKKYDVYDLLVQDGVSLKMENLPGVVMGYKTSLESVKKVIQHLKDTDKWDPKCDDASDVLEAAICIKKYDVYDLLVQDGVSLKMKNLLNIIWVSEISMESLQEVIQHLKESDNWDPKCDYACKALEIAIYRKKYDVYDLLVQDGVSLKMKNLLNVIWVSEISLESLQKMIQHLKESDNWDPKCDYACKALEFAIYRKKYDVYDLLVRDGVSLKMNNLQNIIMEFEDISLESVKKVIQHLKDTDNWDPKCDDASEALKVTILEHKDDVYDLLVQDGVSLKMNNLQSIIMGVEDISLEALIKVIQDLKENDNWDPNSEDASKVLEVAIHRRNYDVYDLLVQDGVSLKMENFLSITMGVDEISLESVMTVIHYLKEIDNWNPKCDAASEVLSFACNQDRYDVVNLLVQEGVVLNEDSSR</sequence>
<feature type="domain" description="Novel STAND NTPase 3" evidence="3">
    <location>
        <begin position="431"/>
        <end position="583"/>
    </location>
</feature>
<feature type="region of interest" description="Disordered" evidence="2">
    <location>
        <begin position="395"/>
        <end position="414"/>
    </location>
</feature>
<dbReference type="PANTHER" id="PTHR35083:SF1">
    <property type="entry name" value="RGD1565685 PROTEIN"/>
    <property type="match status" value="1"/>
</dbReference>
<dbReference type="InterPro" id="IPR027417">
    <property type="entry name" value="P-loop_NTPase"/>
</dbReference>
<dbReference type="PANTHER" id="PTHR35083">
    <property type="entry name" value="RGD1565685 PROTEIN"/>
    <property type="match status" value="1"/>
</dbReference>
<dbReference type="Gene3D" id="1.25.40.20">
    <property type="entry name" value="Ankyrin repeat-containing domain"/>
    <property type="match status" value="2"/>
</dbReference>
<dbReference type="SMART" id="SM00248">
    <property type="entry name" value="ANK"/>
    <property type="match status" value="8"/>
</dbReference>
<name>A0ABD3V8M6_SINWO</name>
<gene>
    <name evidence="4" type="ORF">ACJMK2_012578</name>
</gene>
<dbReference type="InterPro" id="IPR027897">
    <property type="entry name" value="DUF4559"/>
</dbReference>
<dbReference type="Pfam" id="PF20720">
    <property type="entry name" value="nSTAND3"/>
    <property type="match status" value="1"/>
</dbReference>
<feature type="compositionally biased region" description="Basic and acidic residues" evidence="2">
    <location>
        <begin position="395"/>
        <end position="413"/>
    </location>
</feature>
<accession>A0ABD3V8M6</accession>
<evidence type="ECO:0000256" key="2">
    <source>
        <dbReference type="SAM" id="MobiDB-lite"/>
    </source>
</evidence>
<organism evidence="4 5">
    <name type="scientific">Sinanodonta woodiana</name>
    <name type="common">Chinese pond mussel</name>
    <name type="synonym">Anodonta woodiana</name>
    <dbReference type="NCBI Taxonomy" id="1069815"/>
    <lineage>
        <taxon>Eukaryota</taxon>
        <taxon>Metazoa</taxon>
        <taxon>Spiralia</taxon>
        <taxon>Lophotrochozoa</taxon>
        <taxon>Mollusca</taxon>
        <taxon>Bivalvia</taxon>
        <taxon>Autobranchia</taxon>
        <taxon>Heteroconchia</taxon>
        <taxon>Palaeoheterodonta</taxon>
        <taxon>Unionida</taxon>
        <taxon>Unionoidea</taxon>
        <taxon>Unionidae</taxon>
        <taxon>Unioninae</taxon>
        <taxon>Sinanodonta</taxon>
    </lineage>
</organism>
<protein>
    <recommendedName>
        <fullName evidence="3">Novel STAND NTPase 3 domain-containing protein</fullName>
    </recommendedName>
</protein>
<dbReference type="InterPro" id="IPR002110">
    <property type="entry name" value="Ankyrin_rpt"/>
</dbReference>
<comment type="caution">
    <text evidence="4">The sequence shown here is derived from an EMBL/GenBank/DDBJ whole genome shotgun (WGS) entry which is preliminary data.</text>
</comment>
<dbReference type="Proteomes" id="UP001634394">
    <property type="component" value="Unassembled WGS sequence"/>
</dbReference>
<feature type="coiled-coil region" evidence="1">
    <location>
        <begin position="360"/>
        <end position="394"/>
    </location>
</feature>
<dbReference type="EMBL" id="JBJQND010000013">
    <property type="protein sequence ID" value="KAL3857954.1"/>
    <property type="molecule type" value="Genomic_DNA"/>
</dbReference>
<dbReference type="SUPFAM" id="SSF48403">
    <property type="entry name" value="Ankyrin repeat"/>
    <property type="match status" value="2"/>
</dbReference>
<keyword evidence="5" id="KW-1185">Reference proteome</keyword>
<evidence type="ECO:0000313" key="4">
    <source>
        <dbReference type="EMBL" id="KAL3857954.1"/>
    </source>
</evidence>
<dbReference type="InterPro" id="IPR036770">
    <property type="entry name" value="Ankyrin_rpt-contain_sf"/>
</dbReference>
<evidence type="ECO:0000259" key="3">
    <source>
        <dbReference type="Pfam" id="PF20720"/>
    </source>
</evidence>
<evidence type="ECO:0000256" key="1">
    <source>
        <dbReference type="SAM" id="Coils"/>
    </source>
</evidence>
<evidence type="ECO:0000313" key="5">
    <source>
        <dbReference type="Proteomes" id="UP001634394"/>
    </source>
</evidence>